<feature type="compositionally biased region" description="Basic and acidic residues" evidence="1">
    <location>
        <begin position="25"/>
        <end position="38"/>
    </location>
</feature>
<feature type="compositionally biased region" description="Polar residues" evidence="1">
    <location>
        <begin position="130"/>
        <end position="139"/>
    </location>
</feature>
<sequence length="201" mass="22882">MRKKRWKLPNIGVTINRGVSKLLGRKNDQKPEGEEKVSRPLPIPPPDTYIDPNGPNPSEEDDNYEPIWQFKRAEQNIPENEDVDYEVPLTRTPRDEPQPKDKTNGDETSVVLPPLTSSDSKQLSERGDTNQESGQKETQSIEVLRGRYIVRHARNVFQANECGFITVALVSGESCTSRFSMYRWVLSHSAMPEVIVHVKNI</sequence>
<keyword evidence="3" id="KW-1185">Reference proteome</keyword>
<evidence type="ECO:0000313" key="2">
    <source>
        <dbReference type="EMBL" id="KII67297.1"/>
    </source>
</evidence>
<protein>
    <submittedName>
        <fullName evidence="2">Uncharacterized protein</fullName>
    </submittedName>
</protein>
<feature type="compositionally biased region" description="Basic and acidic residues" evidence="1">
    <location>
        <begin position="92"/>
        <end position="105"/>
    </location>
</feature>
<evidence type="ECO:0000256" key="1">
    <source>
        <dbReference type="SAM" id="MobiDB-lite"/>
    </source>
</evidence>
<proteinExistence type="predicted"/>
<feature type="region of interest" description="Disordered" evidence="1">
    <location>
        <begin position="19"/>
        <end position="139"/>
    </location>
</feature>
<dbReference type="Proteomes" id="UP000031668">
    <property type="component" value="Unassembled WGS sequence"/>
</dbReference>
<evidence type="ECO:0000313" key="3">
    <source>
        <dbReference type="Proteomes" id="UP000031668"/>
    </source>
</evidence>
<dbReference type="AlphaFoldDB" id="A0A0C2N070"/>
<dbReference type="EMBL" id="JWZT01003251">
    <property type="protein sequence ID" value="KII67297.1"/>
    <property type="molecule type" value="Genomic_DNA"/>
</dbReference>
<gene>
    <name evidence="2" type="ORF">RF11_07720</name>
</gene>
<organism evidence="2 3">
    <name type="scientific">Thelohanellus kitauei</name>
    <name type="common">Myxosporean</name>
    <dbReference type="NCBI Taxonomy" id="669202"/>
    <lineage>
        <taxon>Eukaryota</taxon>
        <taxon>Metazoa</taxon>
        <taxon>Cnidaria</taxon>
        <taxon>Myxozoa</taxon>
        <taxon>Myxosporea</taxon>
        <taxon>Bivalvulida</taxon>
        <taxon>Platysporina</taxon>
        <taxon>Myxobolidae</taxon>
        <taxon>Thelohanellus</taxon>
    </lineage>
</organism>
<reference evidence="2 3" key="1">
    <citation type="journal article" date="2014" name="Genome Biol. Evol.">
        <title>The genome of the myxosporean Thelohanellus kitauei shows adaptations to nutrient acquisition within its fish host.</title>
        <authorList>
            <person name="Yang Y."/>
            <person name="Xiong J."/>
            <person name="Zhou Z."/>
            <person name="Huo F."/>
            <person name="Miao W."/>
            <person name="Ran C."/>
            <person name="Liu Y."/>
            <person name="Zhang J."/>
            <person name="Feng J."/>
            <person name="Wang M."/>
            <person name="Wang M."/>
            <person name="Wang L."/>
            <person name="Yao B."/>
        </authorList>
    </citation>
    <scope>NUCLEOTIDE SEQUENCE [LARGE SCALE GENOMIC DNA]</scope>
    <source>
        <strain evidence="2">Wuqing</strain>
    </source>
</reference>
<name>A0A0C2N070_THEKT</name>
<comment type="caution">
    <text evidence="2">The sequence shown here is derived from an EMBL/GenBank/DDBJ whole genome shotgun (WGS) entry which is preliminary data.</text>
</comment>
<accession>A0A0C2N070</accession>